<gene>
    <name evidence="2" type="ORF">GCM10009639_20780</name>
</gene>
<proteinExistence type="predicted"/>
<keyword evidence="3" id="KW-1185">Reference proteome</keyword>
<name>A0ABP4IHT9_9ACTN</name>
<dbReference type="EMBL" id="BAAAKJ010000108">
    <property type="protein sequence ID" value="GAA1391191.1"/>
    <property type="molecule type" value="Genomic_DNA"/>
</dbReference>
<accession>A0ABP4IHT9</accession>
<sequence>MTGSKEPETFGDVADESLSVGTPVVGYRLGHLPVLTGGAGRPRGTVENPPAFRAPTPAVPPTKAQPARAVHSGGVHNRAPAPPTWISVPVCRS</sequence>
<protein>
    <submittedName>
        <fullName evidence="2">Uncharacterized protein</fullName>
    </submittedName>
</protein>
<feature type="region of interest" description="Disordered" evidence="1">
    <location>
        <begin position="33"/>
        <end position="83"/>
    </location>
</feature>
<comment type="caution">
    <text evidence="2">The sequence shown here is derived from an EMBL/GenBank/DDBJ whole genome shotgun (WGS) entry which is preliminary data.</text>
</comment>
<organism evidence="2 3">
    <name type="scientific">Kitasatospora putterlickiae</name>
    <dbReference type="NCBI Taxonomy" id="221725"/>
    <lineage>
        <taxon>Bacteria</taxon>
        <taxon>Bacillati</taxon>
        <taxon>Actinomycetota</taxon>
        <taxon>Actinomycetes</taxon>
        <taxon>Kitasatosporales</taxon>
        <taxon>Streptomycetaceae</taxon>
        <taxon>Kitasatospora</taxon>
    </lineage>
</organism>
<evidence type="ECO:0000313" key="2">
    <source>
        <dbReference type="EMBL" id="GAA1391191.1"/>
    </source>
</evidence>
<evidence type="ECO:0000313" key="3">
    <source>
        <dbReference type="Proteomes" id="UP001499863"/>
    </source>
</evidence>
<reference evidence="3" key="1">
    <citation type="journal article" date="2019" name="Int. J. Syst. Evol. Microbiol.">
        <title>The Global Catalogue of Microorganisms (GCM) 10K type strain sequencing project: providing services to taxonomists for standard genome sequencing and annotation.</title>
        <authorList>
            <consortium name="The Broad Institute Genomics Platform"/>
            <consortium name="The Broad Institute Genome Sequencing Center for Infectious Disease"/>
            <person name="Wu L."/>
            <person name="Ma J."/>
        </authorList>
    </citation>
    <scope>NUCLEOTIDE SEQUENCE [LARGE SCALE GENOMIC DNA]</scope>
    <source>
        <strain evidence="3">JCM 12393</strain>
    </source>
</reference>
<dbReference type="Proteomes" id="UP001499863">
    <property type="component" value="Unassembled WGS sequence"/>
</dbReference>
<evidence type="ECO:0000256" key="1">
    <source>
        <dbReference type="SAM" id="MobiDB-lite"/>
    </source>
</evidence>